<keyword evidence="2" id="KW-1185">Reference proteome</keyword>
<dbReference type="Proteomes" id="UP000830835">
    <property type="component" value="Unassembled WGS sequence"/>
</dbReference>
<dbReference type="RefSeq" id="WP_244348442.1">
    <property type="nucleotide sequence ID" value="NZ_JAFIRA010000001.1"/>
</dbReference>
<dbReference type="Pfam" id="PF10604">
    <property type="entry name" value="Polyketide_cyc2"/>
    <property type="match status" value="1"/>
</dbReference>
<dbReference type="InterPro" id="IPR023393">
    <property type="entry name" value="START-like_dom_sf"/>
</dbReference>
<proteinExistence type="predicted"/>
<evidence type="ECO:0000313" key="2">
    <source>
        <dbReference type="Proteomes" id="UP000830835"/>
    </source>
</evidence>
<accession>A0ABT0C6M5</accession>
<reference evidence="1" key="1">
    <citation type="submission" date="2021-02" db="EMBL/GenBank/DDBJ databases">
        <title>The CRISPR/cas machinery reduction and long-range gene transfer in the hot spring cyanobacterium Synechococcus.</title>
        <authorList>
            <person name="Dvorak P."/>
            <person name="Jahodarova E."/>
            <person name="Hasler P."/>
            <person name="Poulickova A."/>
        </authorList>
    </citation>
    <scope>NUCLEOTIDE SEQUENCE</scope>
    <source>
        <strain evidence="1">Rupite</strain>
    </source>
</reference>
<name>A0ABT0C6M5_THEVL</name>
<dbReference type="InterPro" id="IPR019587">
    <property type="entry name" value="Polyketide_cyclase/dehydratase"/>
</dbReference>
<sequence length="145" mass="16354">MPLYTQSIAIAAPIPQVDRCLTDLDLMKRWLNPLLQCEAVGSPEAQLGSRYRFSIRIPWVSPQLDCVITERAEGLVQWQFEGFFTGTDRWECRAESGDTLLVNRFEFCIPNPWVAAGFHLVAAGLTQQDMQAQLRRLKAVAESLG</sequence>
<dbReference type="CDD" id="cd07812">
    <property type="entry name" value="SRPBCC"/>
    <property type="match status" value="1"/>
</dbReference>
<dbReference type="SUPFAM" id="SSF55961">
    <property type="entry name" value="Bet v1-like"/>
    <property type="match status" value="1"/>
</dbReference>
<protein>
    <submittedName>
        <fullName evidence="1">SRPBCC family protein</fullName>
    </submittedName>
</protein>
<dbReference type="Gene3D" id="3.30.530.20">
    <property type="match status" value="1"/>
</dbReference>
<comment type="caution">
    <text evidence="1">The sequence shown here is derived from an EMBL/GenBank/DDBJ whole genome shotgun (WGS) entry which is preliminary data.</text>
</comment>
<gene>
    <name evidence="1" type="ORF">JX360_00755</name>
</gene>
<dbReference type="EMBL" id="JAFIRA010000001">
    <property type="protein sequence ID" value="MCJ2541446.1"/>
    <property type="molecule type" value="Genomic_DNA"/>
</dbReference>
<organism evidence="1 2">
    <name type="scientific">Thermostichus vulcanus str. 'Rupite'</name>
    <dbReference type="NCBI Taxonomy" id="2813851"/>
    <lineage>
        <taxon>Bacteria</taxon>
        <taxon>Bacillati</taxon>
        <taxon>Cyanobacteriota</taxon>
        <taxon>Cyanophyceae</taxon>
        <taxon>Thermostichales</taxon>
        <taxon>Thermostichaceae</taxon>
        <taxon>Thermostichus</taxon>
    </lineage>
</organism>
<evidence type="ECO:0000313" key="1">
    <source>
        <dbReference type="EMBL" id="MCJ2541446.1"/>
    </source>
</evidence>